<evidence type="ECO:0000313" key="1">
    <source>
        <dbReference type="EMBL" id="AYL34832.1"/>
    </source>
</evidence>
<reference evidence="1 2" key="1">
    <citation type="submission" date="2017-09" db="EMBL/GenBank/DDBJ databases">
        <authorList>
            <person name="Zhang H."/>
            <person name="Hu S."/>
            <person name="Xu J."/>
            <person name="He Z."/>
        </authorList>
    </citation>
    <scope>NUCLEOTIDE SEQUENCE [LARGE SCALE GENOMIC DNA]</scope>
    <source>
        <strain evidence="1 2">TXX3120</strain>
    </source>
</reference>
<proteinExistence type="predicted"/>
<name>A0A494UI45_9ACTN</name>
<sequence length="213" mass="22609">MPKTVNLTDAQQQLTAATATVDQLKAKLLDEGPGSVTAEELGTAALAVEHAKLTLAHAAKQAEDQAAAERLENLQLLKAQILEQAGDVDQALDAMRQLETAAAVLIEACAGRQQLISQATAAMRRAAVPRHNEDQADQHAGLAWSDAGMGRSDELHIDGRRISNISAGVLIAAALHRAMQQTKRGPGHLAPIAIHSMNGDLINDPQAWLNAMY</sequence>
<gene>
    <name evidence="1" type="ORF">CNQ36_04970</name>
</gene>
<accession>A0A494UI45</accession>
<dbReference type="EMBL" id="CP023407">
    <property type="protein sequence ID" value="AYL34832.1"/>
    <property type="molecule type" value="Genomic_DNA"/>
</dbReference>
<dbReference type="RefSeq" id="WP_121545091.1">
    <property type="nucleotide sequence ID" value="NZ_CP023407.1"/>
</dbReference>
<dbReference type="KEGG" id="sfug:CNQ36_04970"/>
<evidence type="ECO:0000313" key="2">
    <source>
        <dbReference type="Proteomes" id="UP000282170"/>
    </source>
</evidence>
<dbReference type="AlphaFoldDB" id="A0A494UI45"/>
<protein>
    <submittedName>
        <fullName evidence="1">Uncharacterized protein</fullName>
    </submittedName>
</protein>
<organism evidence="1 2">
    <name type="scientific">Streptomyces fungicidicus</name>
    <dbReference type="NCBI Taxonomy" id="68203"/>
    <lineage>
        <taxon>Bacteria</taxon>
        <taxon>Bacillati</taxon>
        <taxon>Actinomycetota</taxon>
        <taxon>Actinomycetes</taxon>
        <taxon>Kitasatosporales</taxon>
        <taxon>Streptomycetaceae</taxon>
        <taxon>Streptomyces</taxon>
    </lineage>
</organism>
<keyword evidence="2" id="KW-1185">Reference proteome</keyword>
<dbReference type="Proteomes" id="UP000282170">
    <property type="component" value="Chromosome"/>
</dbReference>
<dbReference type="GeneID" id="93882144"/>